<dbReference type="PANTHER" id="PTHR23138">
    <property type="entry name" value="RAN BINDING PROTEIN"/>
    <property type="match status" value="1"/>
</dbReference>
<feature type="compositionally biased region" description="Basic and acidic residues" evidence="1">
    <location>
        <begin position="446"/>
        <end position="470"/>
    </location>
</feature>
<keyword evidence="4" id="KW-1185">Reference proteome</keyword>
<dbReference type="GO" id="GO:0005643">
    <property type="term" value="C:nuclear pore"/>
    <property type="evidence" value="ECO:0007669"/>
    <property type="project" value="TreeGrafter"/>
</dbReference>
<feature type="region of interest" description="Disordered" evidence="1">
    <location>
        <begin position="183"/>
        <end position="211"/>
    </location>
</feature>
<dbReference type="GO" id="GO:0005737">
    <property type="term" value="C:cytoplasm"/>
    <property type="evidence" value="ECO:0007669"/>
    <property type="project" value="TreeGrafter"/>
</dbReference>
<gene>
    <name evidence="3" type="ORF">HOLleu_26705</name>
</gene>
<dbReference type="SMART" id="SM00160">
    <property type="entry name" value="RanBD"/>
    <property type="match status" value="1"/>
</dbReference>
<name>A0A9Q1H093_HOLLE</name>
<dbReference type="InterPro" id="IPR045255">
    <property type="entry name" value="RanBP1-like"/>
</dbReference>
<evidence type="ECO:0000259" key="2">
    <source>
        <dbReference type="PROSITE" id="PS50196"/>
    </source>
</evidence>
<evidence type="ECO:0000313" key="3">
    <source>
        <dbReference type="EMBL" id="KAJ8030327.1"/>
    </source>
</evidence>
<dbReference type="OrthoDB" id="2357150at2759"/>
<feature type="compositionally biased region" description="Basic and acidic residues" evidence="1">
    <location>
        <begin position="136"/>
        <end position="151"/>
    </location>
</feature>
<protein>
    <submittedName>
        <fullName evidence="3">RANBP2-like and GRIP domain-containing protein 2</fullName>
    </submittedName>
</protein>
<proteinExistence type="predicted"/>
<dbReference type="PANTHER" id="PTHR23138:SF87">
    <property type="entry name" value="E3 SUMO-PROTEIN LIGASE RANBP2"/>
    <property type="match status" value="1"/>
</dbReference>
<dbReference type="Gene3D" id="2.30.29.30">
    <property type="entry name" value="Pleckstrin-homology domain (PH domain)/Phosphotyrosine-binding domain (PTB)"/>
    <property type="match status" value="1"/>
</dbReference>
<dbReference type="SUPFAM" id="SSF50729">
    <property type="entry name" value="PH domain-like"/>
    <property type="match status" value="1"/>
</dbReference>
<feature type="compositionally biased region" description="Basic and acidic residues" evidence="1">
    <location>
        <begin position="399"/>
        <end position="417"/>
    </location>
</feature>
<evidence type="ECO:0000313" key="4">
    <source>
        <dbReference type="Proteomes" id="UP001152320"/>
    </source>
</evidence>
<feature type="region of interest" description="Disordered" evidence="1">
    <location>
        <begin position="831"/>
        <end position="971"/>
    </location>
</feature>
<feature type="compositionally biased region" description="Polar residues" evidence="1">
    <location>
        <begin position="18"/>
        <end position="29"/>
    </location>
</feature>
<feature type="compositionally biased region" description="Basic and acidic residues" evidence="1">
    <location>
        <begin position="686"/>
        <end position="695"/>
    </location>
</feature>
<dbReference type="PROSITE" id="PS50196">
    <property type="entry name" value="RANBD1"/>
    <property type="match status" value="1"/>
</dbReference>
<feature type="compositionally biased region" description="Basic and acidic residues" evidence="1">
    <location>
        <begin position="865"/>
        <end position="878"/>
    </location>
</feature>
<feature type="compositionally biased region" description="Polar residues" evidence="1">
    <location>
        <begin position="38"/>
        <end position="51"/>
    </location>
</feature>
<evidence type="ECO:0000256" key="1">
    <source>
        <dbReference type="SAM" id="MobiDB-lite"/>
    </source>
</evidence>
<dbReference type="EMBL" id="JAIZAY010000013">
    <property type="protein sequence ID" value="KAJ8030327.1"/>
    <property type="molecule type" value="Genomic_DNA"/>
</dbReference>
<comment type="caution">
    <text evidence="3">The sequence shown here is derived from an EMBL/GenBank/DDBJ whole genome shotgun (WGS) entry which is preliminary data.</text>
</comment>
<reference evidence="3" key="1">
    <citation type="submission" date="2021-10" db="EMBL/GenBank/DDBJ databases">
        <title>Tropical sea cucumber genome reveals ecological adaptation and Cuvierian tubules defense mechanism.</title>
        <authorList>
            <person name="Chen T."/>
        </authorList>
    </citation>
    <scope>NUCLEOTIDE SEQUENCE</scope>
    <source>
        <strain evidence="3">Nanhai2018</strain>
        <tissue evidence="3">Muscle</tissue>
    </source>
</reference>
<accession>A0A9Q1H093</accession>
<feature type="compositionally biased region" description="Low complexity" evidence="1">
    <location>
        <begin position="953"/>
        <end position="963"/>
    </location>
</feature>
<feature type="compositionally biased region" description="Basic residues" evidence="1">
    <location>
        <begin position="922"/>
        <end position="934"/>
    </location>
</feature>
<feature type="compositionally biased region" description="Basic and acidic residues" evidence="1">
    <location>
        <begin position="478"/>
        <end position="507"/>
    </location>
</feature>
<feature type="compositionally biased region" description="Basic and acidic residues" evidence="1">
    <location>
        <begin position="534"/>
        <end position="678"/>
    </location>
</feature>
<dbReference type="Pfam" id="PF00638">
    <property type="entry name" value="Ran_BP1"/>
    <property type="match status" value="1"/>
</dbReference>
<feature type="compositionally biased region" description="Polar residues" evidence="1">
    <location>
        <begin position="888"/>
        <end position="900"/>
    </location>
</feature>
<feature type="compositionally biased region" description="Basic and acidic residues" evidence="1">
    <location>
        <begin position="68"/>
        <end position="79"/>
    </location>
</feature>
<feature type="compositionally biased region" description="Basic and acidic residues" evidence="1">
    <location>
        <begin position="912"/>
        <end position="921"/>
    </location>
</feature>
<dbReference type="InterPro" id="IPR000156">
    <property type="entry name" value="Ran_bind_dom"/>
</dbReference>
<sequence>MPGLPTPYQTVSDRRDQSFPSEGTYQEPSCSGRFAFPSQRSTDPPVSSNPGHSRRHQSPFSPHVYLQEPRHSTPAERTHVSTPSCQTYDRTTSQQDEPFHSTPARRTHMSTPPRQSHERRQKPQDQLTPVGSYHPILREDSRGTPEGSDRSLETSYLSYMMPENRSGIYKSSVADNTNYEIELTDPSPQRLTSEVRDLNRSQHQQEAKNDEMKKIQREMHEKSLSQNKQLSNSIKKLTERVLALEAEKREADNIRMNLMSGMISGLEERLTDAENKFQEFESALEDQNQKNVERVQGLLAHMEDLKTRNREHEIRYEFLKQTLAKLQEVLIKSFNELLRRQSLAQKEQEKYNRELQESMNELLQNQGEWERLRSDLQQMEQSVDKLDKSLTEMRTIIKGVEDKNEQNNETLRSKQENLEQSVQELKELVPAVSDKQEEGDADDEGEDKKEKLTKKETEDRKPAAEFKETVGEPARSTQDLKTKEKGEVEEKKEVKKEQETRKEKKETPAPTSVRAKGEDVATKGQEVKPPPVEGEDKAKPVKVPGRVESKEKVEVSSKPSEDVKTKKKDEMKEAGKVEDSLKKKKEGETEEKKETPHVSPEKAKEEAVKEKDTASPSTKAEDKIKQKEIPRKVDSEKTDDEPSKPKEDVTTKEKDEVTETGKDEETLEEKTKGEKKETPPVLPEQVKLEDDKQKEIVPPSAKDQSKGDEKPSKPAGEEVANEEEKEADSSREIRFSAPADLSYADEKNDWQLRGKGQFQILFDKDDKNYLLEMRRDEDNSLCAKHPITKAIQLMPMRGQDRSYAWSAMDFSDKEGSPVSMTFAVRFKNRETADNFQEEFQKAQTPEPQPPPAGKGKDKEKKKKEPKKDKDKKGDHSLHPSDPSLHSSKVSLTPSQASSQPGDVLQSPKSPKSPKDEEEKKPEKKKKKGFLKRVKDKVTGLLEGSDESDGGDGESSSASSSSESSSDDEKEK</sequence>
<dbReference type="Proteomes" id="UP001152320">
    <property type="component" value="Chromosome 13"/>
</dbReference>
<feature type="compositionally biased region" description="Basic and acidic residues" evidence="1">
    <location>
        <begin position="193"/>
        <end position="211"/>
    </location>
</feature>
<feature type="region of interest" description="Disordered" evidence="1">
    <location>
        <begin position="398"/>
        <end position="740"/>
    </location>
</feature>
<feature type="compositionally biased region" description="Basic and acidic residues" evidence="1">
    <location>
        <begin position="703"/>
        <end position="716"/>
    </location>
</feature>
<dbReference type="GO" id="GO:0005096">
    <property type="term" value="F:GTPase activator activity"/>
    <property type="evidence" value="ECO:0007669"/>
    <property type="project" value="TreeGrafter"/>
</dbReference>
<feature type="region of interest" description="Disordered" evidence="1">
    <location>
        <begin position="1"/>
        <end position="151"/>
    </location>
</feature>
<dbReference type="InterPro" id="IPR011993">
    <property type="entry name" value="PH-like_dom_sf"/>
</dbReference>
<dbReference type="AlphaFoldDB" id="A0A9Q1H093"/>
<organism evidence="3 4">
    <name type="scientific">Holothuria leucospilota</name>
    <name type="common">Black long sea cucumber</name>
    <name type="synonym">Mertensiothuria leucospilota</name>
    <dbReference type="NCBI Taxonomy" id="206669"/>
    <lineage>
        <taxon>Eukaryota</taxon>
        <taxon>Metazoa</taxon>
        <taxon>Echinodermata</taxon>
        <taxon>Eleutherozoa</taxon>
        <taxon>Echinozoa</taxon>
        <taxon>Holothuroidea</taxon>
        <taxon>Aspidochirotacea</taxon>
        <taxon>Aspidochirotida</taxon>
        <taxon>Holothuriidae</taxon>
        <taxon>Holothuria</taxon>
    </lineage>
</organism>
<feature type="domain" description="RanBD1" evidence="2">
    <location>
        <begin position="708"/>
        <end position="848"/>
    </location>
</feature>
<feature type="compositionally biased region" description="Polar residues" evidence="1">
    <location>
        <begin position="80"/>
        <end position="96"/>
    </location>
</feature>